<gene>
    <name evidence="2" type="ORF">KOY48_00520</name>
</gene>
<dbReference type="GO" id="GO:0003676">
    <property type="term" value="F:nucleic acid binding"/>
    <property type="evidence" value="ECO:0007669"/>
    <property type="project" value="InterPro"/>
</dbReference>
<reference evidence="2" key="1">
    <citation type="submission" date="2021-06" db="EMBL/GenBank/DDBJ databases">
        <title>An adapted protocol for Saccharibacteria cultivation: two new species join this phylum of Candidate Phyla Radiations.</title>
        <authorList>
            <person name="Ibrahim A."/>
            <person name="Maatouk M."/>
            <person name="Zgheib R."/>
            <person name="Haddad G."/>
            <person name="Bou Khalil J."/>
            <person name="Raoult D."/>
            <person name="Bittar F."/>
        </authorList>
    </citation>
    <scope>NUCLEOTIDE SEQUENCE</scope>
    <source>
        <strain evidence="2">IHU1</strain>
    </source>
</reference>
<dbReference type="InterPro" id="IPR003029">
    <property type="entry name" value="S1_domain"/>
</dbReference>
<feature type="domain" description="S1 motif" evidence="1">
    <location>
        <begin position="4"/>
        <end position="30"/>
    </location>
</feature>
<dbReference type="EMBL" id="CP076460">
    <property type="protein sequence ID" value="QWQ32373.1"/>
    <property type="molecule type" value="Genomic_DNA"/>
</dbReference>
<dbReference type="Gene3D" id="2.40.50.140">
    <property type="entry name" value="Nucleic acid-binding proteins"/>
    <property type="match status" value="1"/>
</dbReference>
<dbReference type="AlphaFoldDB" id="A0A8F1MD44"/>
<sequence>MKSQEVGKIYEGKVVGIKDFGAFVNILPGIVRNGPYFQNWQNIESKK</sequence>
<evidence type="ECO:0000313" key="2">
    <source>
        <dbReference type="EMBL" id="QWQ32373.1"/>
    </source>
</evidence>
<keyword evidence="3" id="KW-1185">Reference proteome</keyword>
<evidence type="ECO:0000259" key="1">
    <source>
        <dbReference type="Pfam" id="PF00575"/>
    </source>
</evidence>
<accession>A0A8F1MD44</accession>
<evidence type="ECO:0000313" key="3">
    <source>
        <dbReference type="Proteomes" id="UP000679129"/>
    </source>
</evidence>
<proteinExistence type="predicted"/>
<dbReference type="Pfam" id="PF00575">
    <property type="entry name" value="S1"/>
    <property type="match status" value="1"/>
</dbReference>
<dbReference type="Proteomes" id="UP000679129">
    <property type="component" value="Chromosome"/>
</dbReference>
<dbReference type="SUPFAM" id="SSF50249">
    <property type="entry name" value="Nucleic acid-binding proteins"/>
    <property type="match status" value="1"/>
</dbReference>
<dbReference type="InterPro" id="IPR012340">
    <property type="entry name" value="NA-bd_OB-fold"/>
</dbReference>
<name>A0A8F1MD44_9BACT</name>
<dbReference type="KEGG" id="mnd:KOY48_00520"/>
<organism evidence="2 3">
    <name type="scientific">Candidatus Minimicrobia naudis</name>
    <dbReference type="NCBI Taxonomy" id="2841263"/>
    <lineage>
        <taxon>Bacteria</taxon>
        <taxon>Candidatus Saccharimonadota</taxon>
        <taxon>Candidatus Saccharimonadota incertae sedis</taxon>
        <taxon>Candidatus Minimicrobia</taxon>
    </lineage>
</organism>
<protein>
    <submittedName>
        <fullName evidence="2">S1 RNA-binding domain-containing protein</fullName>
    </submittedName>
</protein>